<dbReference type="EMBL" id="JABAFG010000013">
    <property type="protein sequence ID" value="NME28666.1"/>
    <property type="molecule type" value="Genomic_DNA"/>
</dbReference>
<dbReference type="EMBL" id="JBIEKR010000006">
    <property type="protein sequence ID" value="MFG6273198.1"/>
    <property type="molecule type" value="Genomic_DNA"/>
</dbReference>
<dbReference type="Proteomes" id="UP001605989">
    <property type="component" value="Unassembled WGS sequence"/>
</dbReference>
<feature type="transmembrane region" description="Helical" evidence="1">
    <location>
        <begin position="7"/>
        <end position="24"/>
    </location>
</feature>
<evidence type="ECO:0000256" key="1">
    <source>
        <dbReference type="SAM" id="Phobius"/>
    </source>
</evidence>
<dbReference type="AlphaFoldDB" id="A0A848BZE7"/>
<dbReference type="Proteomes" id="UP000591071">
    <property type="component" value="Unassembled WGS sequence"/>
</dbReference>
<keyword evidence="1" id="KW-0472">Membrane</keyword>
<evidence type="ECO:0000313" key="2">
    <source>
        <dbReference type="EMBL" id="MFG6273198.1"/>
    </source>
</evidence>
<reference evidence="2 5" key="2">
    <citation type="submission" date="2024-10" db="EMBL/GenBank/DDBJ databases">
        <authorList>
            <person name="Sang B.-I."/>
            <person name="Prabhaharan D."/>
        </authorList>
    </citation>
    <scope>NUCLEOTIDE SEQUENCE [LARGE SCALE GENOMIC DNA]</scope>
    <source>
        <strain evidence="2 5">MH</strain>
    </source>
</reference>
<sequence>MVRKINIFLWLVVFFYLIYALVMEGPTAKMIGLLVLAVLAVLAQIIGWRRKKK</sequence>
<keyword evidence="5" id="KW-1185">Reference proteome</keyword>
<accession>A0A848BZE7</accession>
<comment type="caution">
    <text evidence="3">The sequence shown here is derived from an EMBL/GenBank/DDBJ whole genome shotgun (WGS) entry which is preliminary data.</text>
</comment>
<gene>
    <name evidence="2" type="ORF">ACGTZG_08340</name>
    <name evidence="3" type="ORF">HF872_08540</name>
</gene>
<protein>
    <submittedName>
        <fullName evidence="3">Uncharacterized protein</fullName>
    </submittedName>
</protein>
<proteinExistence type="predicted"/>
<keyword evidence="1" id="KW-0812">Transmembrane</keyword>
<evidence type="ECO:0000313" key="4">
    <source>
        <dbReference type="Proteomes" id="UP000591071"/>
    </source>
</evidence>
<name>A0A848BZE7_9FIRM</name>
<dbReference type="RefSeq" id="WP_154662689.1">
    <property type="nucleotide sequence ID" value="NZ_CP011940.1"/>
</dbReference>
<reference evidence="3 4" key="1">
    <citation type="submission" date="2020-04" db="EMBL/GenBank/DDBJ databases">
        <authorList>
            <person name="Hitch T.C.A."/>
            <person name="Wylensek D."/>
            <person name="Clavel T."/>
        </authorList>
    </citation>
    <scope>NUCLEOTIDE SEQUENCE [LARGE SCALE GENOMIC DNA]</scope>
    <source>
        <strain evidence="3 4">Oil-RF-744-FAT-WT-6-1</strain>
    </source>
</reference>
<organism evidence="3 4">
    <name type="scientific">Megasphaera hexanoica</name>
    <dbReference type="NCBI Taxonomy" id="1675036"/>
    <lineage>
        <taxon>Bacteria</taxon>
        <taxon>Bacillati</taxon>
        <taxon>Bacillota</taxon>
        <taxon>Negativicutes</taxon>
        <taxon>Veillonellales</taxon>
        <taxon>Veillonellaceae</taxon>
        <taxon>Megasphaera</taxon>
    </lineage>
</organism>
<keyword evidence="1" id="KW-1133">Transmembrane helix</keyword>
<feature type="transmembrane region" description="Helical" evidence="1">
    <location>
        <begin position="30"/>
        <end position="48"/>
    </location>
</feature>
<evidence type="ECO:0000313" key="3">
    <source>
        <dbReference type="EMBL" id="NME28666.1"/>
    </source>
</evidence>
<evidence type="ECO:0000313" key="5">
    <source>
        <dbReference type="Proteomes" id="UP001605989"/>
    </source>
</evidence>